<dbReference type="EMBL" id="KR029589">
    <property type="protein sequence ID" value="AKH47121.1"/>
    <property type="molecule type" value="Genomic_DNA"/>
</dbReference>
<organism evidence="1">
    <name type="scientific">uncultured marine virus</name>
    <dbReference type="NCBI Taxonomy" id="186617"/>
    <lineage>
        <taxon>Viruses</taxon>
        <taxon>environmental samples</taxon>
    </lineage>
</organism>
<name>A0A0F7L7W2_9VIRU</name>
<evidence type="ECO:0000313" key="1">
    <source>
        <dbReference type="EMBL" id="AKH47121.1"/>
    </source>
</evidence>
<protein>
    <submittedName>
        <fullName evidence="1">Uncharacterized protein</fullName>
    </submittedName>
</protein>
<proteinExistence type="predicted"/>
<reference evidence="1" key="1">
    <citation type="journal article" date="2015" name="Front. Microbiol.">
        <title>Combining genomic sequencing methods to explore viral diversity and reveal potential virus-host interactions.</title>
        <authorList>
            <person name="Chow C.E."/>
            <person name="Winget D.M."/>
            <person name="White R.A.III."/>
            <person name="Hallam S.J."/>
            <person name="Suttle C.A."/>
        </authorList>
    </citation>
    <scope>NUCLEOTIDE SEQUENCE</scope>
    <source>
        <strain evidence="1">Anoxic2_5</strain>
    </source>
</reference>
<accession>A0A0F7L7W2</accession>
<reference evidence="1" key="2">
    <citation type="submission" date="2015-03" db="EMBL/GenBank/DDBJ databases">
        <authorList>
            <person name="Chow C.-E.T."/>
            <person name="Winget D.M."/>
            <person name="White R.A.III."/>
            <person name="Hallam S.J."/>
            <person name="Suttle C.A."/>
        </authorList>
    </citation>
    <scope>NUCLEOTIDE SEQUENCE</scope>
    <source>
        <strain evidence="1">Anoxic2_5</strain>
    </source>
</reference>
<sequence length="251" mass="26753">MDLNLRQGANRVRHPIEQEDALVGQLHSAGVEGSMADGRSHRDGCAPCAAGGQRLCVDHVIRRARCGVVVSAEDSIGRERNHMGVVRFGGDRVGDVRDPLPAGEDLVWVPAIPVGVPFVLPQQATGPAVDAGITAASAPQPQGLHGRLSPGRAEGHRGPRRVLAHHSTRVRPRLRVGAVCGVKVGRDDAGVRNHQPRHHGGCEVGSHQVLTRGPLLLPASRMARRSGPLRRMLSAMNASKTRCSYMFTATT</sequence>